<keyword evidence="3" id="KW-1185">Reference proteome</keyword>
<accession>A0A182K918</accession>
<dbReference type="AlphaFoldDB" id="A0A182K918"/>
<proteinExistence type="predicted"/>
<name>A0A182K918_9DIPT</name>
<protein>
    <submittedName>
        <fullName evidence="2">Uncharacterized protein</fullName>
    </submittedName>
</protein>
<keyword evidence="1" id="KW-0732">Signal</keyword>
<dbReference type="Proteomes" id="UP000075881">
    <property type="component" value="Unassembled WGS sequence"/>
</dbReference>
<dbReference type="VEuPathDB" id="VectorBase:ACHR007255"/>
<dbReference type="EnsemblMetazoa" id="ACHR007255-RA">
    <property type="protein sequence ID" value="ACHR007255-PA"/>
    <property type="gene ID" value="ACHR007255"/>
</dbReference>
<evidence type="ECO:0000256" key="1">
    <source>
        <dbReference type="SAM" id="SignalP"/>
    </source>
</evidence>
<feature type="chain" id="PRO_5008125202" evidence="1">
    <location>
        <begin position="24"/>
        <end position="168"/>
    </location>
</feature>
<reference evidence="3" key="1">
    <citation type="submission" date="2013-03" db="EMBL/GenBank/DDBJ databases">
        <title>The Genome Sequence of Anopheles christyi ACHKN1017.</title>
        <authorList>
            <consortium name="The Broad Institute Genomics Platform"/>
            <person name="Neafsey D.E."/>
            <person name="Besansky N."/>
            <person name="Walker B."/>
            <person name="Young S.K."/>
            <person name="Zeng Q."/>
            <person name="Gargeya S."/>
            <person name="Fitzgerald M."/>
            <person name="Haas B."/>
            <person name="Abouelleil A."/>
            <person name="Allen A.W."/>
            <person name="Alvarado L."/>
            <person name="Arachchi H.M."/>
            <person name="Berlin A.M."/>
            <person name="Chapman S.B."/>
            <person name="Gainer-Dewar J."/>
            <person name="Goldberg J."/>
            <person name="Griggs A."/>
            <person name="Gujja S."/>
            <person name="Hansen M."/>
            <person name="Howarth C."/>
            <person name="Imamovic A."/>
            <person name="Ireland A."/>
            <person name="Larimer J."/>
            <person name="McCowan C."/>
            <person name="Murphy C."/>
            <person name="Pearson M."/>
            <person name="Poon T.W."/>
            <person name="Priest M."/>
            <person name="Roberts A."/>
            <person name="Saif S."/>
            <person name="Shea T."/>
            <person name="Sisk P."/>
            <person name="Sykes S."/>
            <person name="Wortman J."/>
            <person name="Nusbaum C."/>
            <person name="Birren B."/>
        </authorList>
    </citation>
    <scope>NUCLEOTIDE SEQUENCE [LARGE SCALE GENOMIC DNA]</scope>
    <source>
        <strain evidence="3">ACHKN1017</strain>
    </source>
</reference>
<feature type="signal peptide" evidence="1">
    <location>
        <begin position="1"/>
        <end position="23"/>
    </location>
</feature>
<evidence type="ECO:0000313" key="2">
    <source>
        <dbReference type="EnsemblMetazoa" id="ACHR007255-PA"/>
    </source>
</evidence>
<evidence type="ECO:0000313" key="3">
    <source>
        <dbReference type="Proteomes" id="UP000075881"/>
    </source>
</evidence>
<reference evidence="2" key="2">
    <citation type="submission" date="2020-05" db="UniProtKB">
        <authorList>
            <consortium name="EnsemblMetazoa"/>
        </authorList>
    </citation>
    <scope>IDENTIFICATION</scope>
    <source>
        <strain evidence="2">ACHKN1017</strain>
    </source>
</reference>
<organism evidence="2 3">
    <name type="scientific">Anopheles christyi</name>
    <dbReference type="NCBI Taxonomy" id="43041"/>
    <lineage>
        <taxon>Eukaryota</taxon>
        <taxon>Metazoa</taxon>
        <taxon>Ecdysozoa</taxon>
        <taxon>Arthropoda</taxon>
        <taxon>Hexapoda</taxon>
        <taxon>Insecta</taxon>
        <taxon>Pterygota</taxon>
        <taxon>Neoptera</taxon>
        <taxon>Endopterygota</taxon>
        <taxon>Diptera</taxon>
        <taxon>Nematocera</taxon>
        <taxon>Culicoidea</taxon>
        <taxon>Culicidae</taxon>
        <taxon>Anophelinae</taxon>
        <taxon>Anopheles</taxon>
    </lineage>
</organism>
<sequence length="168" mass="18137">MPLQPIQKLLAVVLTVSIVSVAALPATPPSTTEQEPETELSLQYASTERAFGAVGKCSETSTLLYVETVIVVKDDSTNLVNGTIEISIGSPVTIECVRIVAKTEHDRMALQGYRFVGPTTIEVTVAELLPSQSNSLEYSVYVYGSVGSKKTTTPWFEALNFRGKPKPT</sequence>